<protein>
    <submittedName>
        <fullName evidence="1">Uncharacterized protein</fullName>
    </submittedName>
</protein>
<gene>
    <name evidence="1" type="ORF">K461DRAFT_34463</name>
</gene>
<proteinExistence type="predicted"/>
<organism evidence="1 2">
    <name type="scientific">Myriangium duriaei CBS 260.36</name>
    <dbReference type="NCBI Taxonomy" id="1168546"/>
    <lineage>
        <taxon>Eukaryota</taxon>
        <taxon>Fungi</taxon>
        <taxon>Dikarya</taxon>
        <taxon>Ascomycota</taxon>
        <taxon>Pezizomycotina</taxon>
        <taxon>Dothideomycetes</taxon>
        <taxon>Dothideomycetidae</taxon>
        <taxon>Myriangiales</taxon>
        <taxon>Myriangiaceae</taxon>
        <taxon>Myriangium</taxon>
    </lineage>
</organism>
<dbReference type="AlphaFoldDB" id="A0A9P4MJH8"/>
<evidence type="ECO:0000313" key="2">
    <source>
        <dbReference type="Proteomes" id="UP000799439"/>
    </source>
</evidence>
<reference evidence="1" key="1">
    <citation type="journal article" date="2020" name="Stud. Mycol.">
        <title>101 Dothideomycetes genomes: a test case for predicting lifestyles and emergence of pathogens.</title>
        <authorList>
            <person name="Haridas S."/>
            <person name="Albert R."/>
            <person name="Binder M."/>
            <person name="Bloem J."/>
            <person name="Labutti K."/>
            <person name="Salamov A."/>
            <person name="Andreopoulos B."/>
            <person name="Baker S."/>
            <person name="Barry K."/>
            <person name="Bills G."/>
            <person name="Bluhm B."/>
            <person name="Cannon C."/>
            <person name="Castanera R."/>
            <person name="Culley D."/>
            <person name="Daum C."/>
            <person name="Ezra D."/>
            <person name="Gonzalez J."/>
            <person name="Henrissat B."/>
            <person name="Kuo A."/>
            <person name="Liang C."/>
            <person name="Lipzen A."/>
            <person name="Lutzoni F."/>
            <person name="Magnuson J."/>
            <person name="Mondo S."/>
            <person name="Nolan M."/>
            <person name="Ohm R."/>
            <person name="Pangilinan J."/>
            <person name="Park H.-J."/>
            <person name="Ramirez L."/>
            <person name="Alfaro M."/>
            <person name="Sun H."/>
            <person name="Tritt A."/>
            <person name="Yoshinaga Y."/>
            <person name="Zwiers L.-H."/>
            <person name="Turgeon B."/>
            <person name="Goodwin S."/>
            <person name="Spatafora J."/>
            <person name="Crous P."/>
            <person name="Grigoriev I."/>
        </authorList>
    </citation>
    <scope>NUCLEOTIDE SEQUENCE</scope>
    <source>
        <strain evidence="1">CBS 260.36</strain>
    </source>
</reference>
<comment type="caution">
    <text evidence="1">The sequence shown here is derived from an EMBL/GenBank/DDBJ whole genome shotgun (WGS) entry which is preliminary data.</text>
</comment>
<keyword evidence="2" id="KW-1185">Reference proteome</keyword>
<evidence type="ECO:0000313" key="1">
    <source>
        <dbReference type="EMBL" id="KAF2149816.1"/>
    </source>
</evidence>
<dbReference type="Proteomes" id="UP000799439">
    <property type="component" value="Unassembled WGS sequence"/>
</dbReference>
<accession>A0A9P4MJH8</accession>
<dbReference type="EMBL" id="ML996090">
    <property type="protein sequence ID" value="KAF2149816.1"/>
    <property type="molecule type" value="Genomic_DNA"/>
</dbReference>
<sequence length="120" mass="13449">MRRWKFWSFSLGTGIPSPQSSQHRRRSRILDLTSSFASTTVLSSPPSTYHFRPVASIWVLLESSHSPRIAASSTTPAHHDILSRVVPNPRVHQIPHRLKRRTPGLLAFSSKATKEISPSS</sequence>
<name>A0A9P4MJH8_9PEZI</name>